<dbReference type="InterPro" id="IPR016064">
    <property type="entry name" value="NAD/diacylglycerol_kinase_sf"/>
</dbReference>
<dbReference type="GO" id="GO:0008654">
    <property type="term" value="P:phospholipid biosynthetic process"/>
    <property type="evidence" value="ECO:0007669"/>
    <property type="project" value="InterPro"/>
</dbReference>
<dbReference type="RefSeq" id="WP_013565739.1">
    <property type="nucleotide sequence ID" value="NC_014962.1"/>
</dbReference>
<dbReference type="Proteomes" id="UP000008631">
    <property type="component" value="Chromosome"/>
</dbReference>
<dbReference type="EMBL" id="CP002353">
    <property type="protein sequence ID" value="ADV63451.1"/>
    <property type="molecule type" value="Genomic_DNA"/>
</dbReference>
<evidence type="ECO:0000256" key="3">
    <source>
        <dbReference type="ARBA" id="ARBA00022777"/>
    </source>
</evidence>
<dbReference type="PANTHER" id="PTHR12358">
    <property type="entry name" value="SPHINGOSINE KINASE"/>
    <property type="match status" value="1"/>
</dbReference>
<keyword evidence="8" id="KW-1185">Reference proteome</keyword>
<accession>E8R1N3</accession>
<dbReference type="InterPro" id="IPR045540">
    <property type="entry name" value="YegS/DAGK_C"/>
</dbReference>
<feature type="domain" description="DAGKc" evidence="6">
    <location>
        <begin position="28"/>
        <end position="165"/>
    </location>
</feature>
<proteinExistence type="predicted"/>
<dbReference type="PANTHER" id="PTHR12358:SF54">
    <property type="entry name" value="SPHINGOSINE KINASE RELATED PROTEIN"/>
    <property type="match status" value="1"/>
</dbReference>
<dbReference type="SUPFAM" id="SSF111331">
    <property type="entry name" value="NAD kinase/diacylglycerol kinase-like"/>
    <property type="match status" value="1"/>
</dbReference>
<feature type="compositionally biased region" description="Polar residues" evidence="5">
    <location>
        <begin position="1"/>
        <end position="12"/>
    </location>
</feature>
<dbReference type="STRING" id="575540.Isop_2886"/>
<dbReference type="Pfam" id="PF19279">
    <property type="entry name" value="YegS_C"/>
    <property type="match status" value="1"/>
</dbReference>
<name>E8R1N3_ISOPI</name>
<dbReference type="InterPro" id="IPR005218">
    <property type="entry name" value="Diacylglycerol/lipid_kinase"/>
</dbReference>
<dbReference type="KEGG" id="ipa:Isop_2886"/>
<keyword evidence="4" id="KW-0067">ATP-binding</keyword>
<dbReference type="SMART" id="SM00046">
    <property type="entry name" value="DAGKc"/>
    <property type="match status" value="1"/>
</dbReference>
<reference key="1">
    <citation type="submission" date="2010-11" db="EMBL/GenBank/DDBJ databases">
        <title>The complete sequence of chromosome of Isophaera pallida ATCC 43644.</title>
        <authorList>
            <consortium name="US DOE Joint Genome Institute (JGI-PGF)"/>
            <person name="Lucas S."/>
            <person name="Copeland A."/>
            <person name="Lapidus A."/>
            <person name="Bruce D."/>
            <person name="Goodwin L."/>
            <person name="Pitluck S."/>
            <person name="Kyrpides N."/>
            <person name="Mavromatis K."/>
            <person name="Pagani I."/>
            <person name="Ivanova N."/>
            <person name="Saunders E."/>
            <person name="Brettin T."/>
            <person name="Detter J.C."/>
            <person name="Han C."/>
            <person name="Tapia R."/>
            <person name="Land M."/>
            <person name="Hauser L."/>
            <person name="Markowitz V."/>
            <person name="Cheng J.-F."/>
            <person name="Hugenholtz P."/>
            <person name="Woyke T."/>
            <person name="Wu D."/>
            <person name="Eisen J.A."/>
        </authorList>
    </citation>
    <scope>NUCLEOTIDE SEQUENCE</scope>
    <source>
        <strain>ATCC 43644</strain>
    </source>
</reference>
<dbReference type="OrthoDB" id="142078at2"/>
<evidence type="ECO:0000313" key="8">
    <source>
        <dbReference type="Proteomes" id="UP000008631"/>
    </source>
</evidence>
<dbReference type="eggNOG" id="COG1597">
    <property type="taxonomic scope" value="Bacteria"/>
</dbReference>
<evidence type="ECO:0000256" key="4">
    <source>
        <dbReference type="ARBA" id="ARBA00022840"/>
    </source>
</evidence>
<dbReference type="InterPro" id="IPR050187">
    <property type="entry name" value="Lipid_Phosphate_FormReg"/>
</dbReference>
<dbReference type="InterPro" id="IPR017438">
    <property type="entry name" value="ATP-NAD_kinase_N"/>
</dbReference>
<keyword evidence="3 7" id="KW-0418">Kinase</keyword>
<dbReference type="Gene3D" id="3.40.50.10330">
    <property type="entry name" value="Probable inorganic polyphosphate/atp-NAD kinase, domain 1"/>
    <property type="match status" value="1"/>
</dbReference>
<dbReference type="AlphaFoldDB" id="E8R1N3"/>
<dbReference type="InterPro" id="IPR001206">
    <property type="entry name" value="Diacylglycerol_kinase_cat_dom"/>
</dbReference>
<evidence type="ECO:0000256" key="1">
    <source>
        <dbReference type="ARBA" id="ARBA00022679"/>
    </source>
</evidence>
<keyword evidence="2" id="KW-0547">Nucleotide-binding</keyword>
<dbReference type="GO" id="GO:0005524">
    <property type="term" value="F:ATP binding"/>
    <property type="evidence" value="ECO:0007669"/>
    <property type="project" value="UniProtKB-KW"/>
</dbReference>
<protein>
    <submittedName>
        <fullName evidence="7">Diacylglycerol kinase catalytic region</fullName>
    </submittedName>
</protein>
<dbReference type="HOGENOM" id="CLU_045532_2_1_0"/>
<evidence type="ECO:0000259" key="6">
    <source>
        <dbReference type="PROSITE" id="PS50146"/>
    </source>
</evidence>
<dbReference type="PROSITE" id="PS50146">
    <property type="entry name" value="DAGK"/>
    <property type="match status" value="1"/>
</dbReference>
<dbReference type="GO" id="GO:0016301">
    <property type="term" value="F:kinase activity"/>
    <property type="evidence" value="ECO:0007669"/>
    <property type="project" value="UniProtKB-KW"/>
</dbReference>
<feature type="region of interest" description="Disordered" evidence="5">
    <location>
        <begin position="1"/>
        <end position="23"/>
    </location>
</feature>
<evidence type="ECO:0000256" key="5">
    <source>
        <dbReference type="SAM" id="MobiDB-lite"/>
    </source>
</evidence>
<organism evidence="7 8">
    <name type="scientific">Isosphaera pallida (strain ATCC 43644 / DSM 9630 / IS1B)</name>
    <dbReference type="NCBI Taxonomy" id="575540"/>
    <lineage>
        <taxon>Bacteria</taxon>
        <taxon>Pseudomonadati</taxon>
        <taxon>Planctomycetota</taxon>
        <taxon>Planctomycetia</taxon>
        <taxon>Isosphaerales</taxon>
        <taxon>Isosphaeraceae</taxon>
        <taxon>Isosphaera</taxon>
    </lineage>
</organism>
<reference evidence="7 8" key="2">
    <citation type="journal article" date="2011" name="Stand. Genomic Sci.">
        <title>Complete genome sequence of Isosphaera pallida type strain (IS1B).</title>
        <authorList>
            <consortium name="US DOE Joint Genome Institute (JGI-PGF)"/>
            <person name="Goker M."/>
            <person name="Cleland D."/>
            <person name="Saunders E."/>
            <person name="Lapidus A."/>
            <person name="Nolan M."/>
            <person name="Lucas S."/>
            <person name="Hammon N."/>
            <person name="Deshpande S."/>
            <person name="Cheng J.F."/>
            <person name="Tapia R."/>
            <person name="Han C."/>
            <person name="Goodwin L."/>
            <person name="Pitluck S."/>
            <person name="Liolios K."/>
            <person name="Pagani I."/>
            <person name="Ivanova N."/>
            <person name="Mavromatis K."/>
            <person name="Pati A."/>
            <person name="Chen A."/>
            <person name="Palaniappan K."/>
            <person name="Land M."/>
            <person name="Hauser L."/>
            <person name="Chang Y.J."/>
            <person name="Jeffries C.D."/>
            <person name="Detter J.C."/>
            <person name="Beck B."/>
            <person name="Woyke T."/>
            <person name="Bristow J."/>
            <person name="Eisen J.A."/>
            <person name="Markowitz V."/>
            <person name="Hugenholtz P."/>
            <person name="Kyrpides N.C."/>
            <person name="Klenk H.P."/>
        </authorList>
    </citation>
    <scope>NUCLEOTIDE SEQUENCE [LARGE SCALE GENOMIC DNA]</scope>
    <source>
        <strain evidence="8">ATCC 43644 / DSM 9630 / IS1B</strain>
    </source>
</reference>
<dbReference type="NCBIfam" id="TIGR00147">
    <property type="entry name" value="YegS/Rv2252/BmrU family lipid kinase"/>
    <property type="match status" value="1"/>
</dbReference>
<keyword evidence="1" id="KW-0808">Transferase</keyword>
<dbReference type="Pfam" id="PF00781">
    <property type="entry name" value="DAGK_cat"/>
    <property type="match status" value="1"/>
</dbReference>
<dbReference type="FunCoup" id="E8R1N3">
    <property type="interactions" value="315"/>
</dbReference>
<dbReference type="InParanoid" id="E8R1N3"/>
<gene>
    <name evidence="7" type="ordered locus">Isop_2886</name>
</gene>
<evidence type="ECO:0000313" key="7">
    <source>
        <dbReference type="EMBL" id="ADV63451.1"/>
    </source>
</evidence>
<evidence type="ECO:0000256" key="2">
    <source>
        <dbReference type="ARBA" id="ARBA00022741"/>
    </source>
</evidence>
<sequence length="329" mass="35859">MSTSTPLSNSDTPAAPSFEPLGAGNKLPGDSGVFVILNPVAGSMKTDLLRTALNETFASRGIVPTIHLTRPEDNLRQLVTQALEQGHDLIVAAGGDGTIAAVADALVNRRAASGVTPTLGIIATGTANVLARELGLPLDPLAAARLLAHPKGRRALDVMRVQDRHFVVQIGLGLDALMIRDTPRTHKRRWGRLAYLLVGLSHLIGFRVHRFQLWIDDQPRYTKRGLQLVVANSGTLGQEGFHWGPNISPDDGVLNVCLVGARTWRHLLDVAWAFFRGRAHHHRRIHHFEARRRITLDSRPRLPVQADGEVIGTTPLTIELVPRALAVLC</sequence>
<dbReference type="Gene3D" id="2.60.200.40">
    <property type="match status" value="1"/>
</dbReference>